<evidence type="ECO:0000313" key="2">
    <source>
        <dbReference type="EMBL" id="GEZ93098.1"/>
    </source>
</evidence>
<name>A0A699IX34_TANCI</name>
<feature type="compositionally biased region" description="Basic and acidic residues" evidence="1">
    <location>
        <begin position="1"/>
        <end position="14"/>
    </location>
</feature>
<evidence type="ECO:0000256" key="1">
    <source>
        <dbReference type="SAM" id="MobiDB-lite"/>
    </source>
</evidence>
<feature type="compositionally biased region" description="Low complexity" evidence="1">
    <location>
        <begin position="42"/>
        <end position="57"/>
    </location>
</feature>
<sequence length="223" mass="25187">MSLTEVEHSSEKNLSEQSASNPAEASSSRVSLQQNPSFQIHATTSSEATTDSAQSDSGLRKKVRGPTRKQAIWDMVSDWIVVKSYETGQPGIKTFTAQKGHHGLFKIQFKRISVTYDSRDLGPLNFTGQPGEQIHAWGLSDMGNKLKFWRCELKKKFCNLSLTIEEIVAAQNDERVDNVEFKELVTRWFDQKTQVETETKLIRSKSNEPHVIGTKSFARITHD</sequence>
<feature type="compositionally biased region" description="Polar residues" evidence="1">
    <location>
        <begin position="15"/>
        <end position="41"/>
    </location>
</feature>
<comment type="caution">
    <text evidence="2">The sequence shown here is derived from an EMBL/GenBank/DDBJ whole genome shotgun (WGS) entry which is preliminary data.</text>
</comment>
<dbReference type="AlphaFoldDB" id="A0A699IX34"/>
<accession>A0A699IX34</accession>
<organism evidence="2">
    <name type="scientific">Tanacetum cinerariifolium</name>
    <name type="common">Dalmatian daisy</name>
    <name type="synonym">Chrysanthemum cinerariifolium</name>
    <dbReference type="NCBI Taxonomy" id="118510"/>
    <lineage>
        <taxon>Eukaryota</taxon>
        <taxon>Viridiplantae</taxon>
        <taxon>Streptophyta</taxon>
        <taxon>Embryophyta</taxon>
        <taxon>Tracheophyta</taxon>
        <taxon>Spermatophyta</taxon>
        <taxon>Magnoliopsida</taxon>
        <taxon>eudicotyledons</taxon>
        <taxon>Gunneridae</taxon>
        <taxon>Pentapetalae</taxon>
        <taxon>asterids</taxon>
        <taxon>campanulids</taxon>
        <taxon>Asterales</taxon>
        <taxon>Asteraceae</taxon>
        <taxon>Asteroideae</taxon>
        <taxon>Anthemideae</taxon>
        <taxon>Anthemidinae</taxon>
        <taxon>Tanacetum</taxon>
    </lineage>
</organism>
<reference evidence="2" key="1">
    <citation type="journal article" date="2019" name="Sci. Rep.">
        <title>Draft genome of Tanacetum cinerariifolium, the natural source of mosquito coil.</title>
        <authorList>
            <person name="Yamashiro T."/>
            <person name="Shiraishi A."/>
            <person name="Satake H."/>
            <person name="Nakayama K."/>
        </authorList>
    </citation>
    <scope>NUCLEOTIDE SEQUENCE</scope>
</reference>
<feature type="region of interest" description="Disordered" evidence="1">
    <location>
        <begin position="1"/>
        <end position="64"/>
    </location>
</feature>
<proteinExistence type="predicted"/>
<protein>
    <submittedName>
        <fullName evidence="2">Uncharacterized protein</fullName>
    </submittedName>
</protein>
<dbReference type="EMBL" id="BKCJ010343712">
    <property type="protein sequence ID" value="GEZ93098.1"/>
    <property type="molecule type" value="Genomic_DNA"/>
</dbReference>
<gene>
    <name evidence="2" type="ORF">Tci_565071</name>
</gene>